<accession>A0AAD1CLS1</accession>
<evidence type="ECO:0000259" key="1">
    <source>
        <dbReference type="Pfam" id="PF02602"/>
    </source>
</evidence>
<dbReference type="InterPro" id="IPR036108">
    <property type="entry name" value="4pyrrol_syn_uPrphyn_synt_sf"/>
</dbReference>
<protein>
    <submittedName>
        <fullName evidence="2">Uroporphyrinogen-III synthase</fullName>
        <ecNumber evidence="2">4.2.1.75</ecNumber>
    </submittedName>
</protein>
<evidence type="ECO:0000313" key="3">
    <source>
        <dbReference type="Proteomes" id="UP000262607"/>
    </source>
</evidence>
<gene>
    <name evidence="2" type="primary">hemD</name>
    <name evidence="2" type="ORF">CPU2_330</name>
</gene>
<dbReference type="CDD" id="cd06578">
    <property type="entry name" value="HemD"/>
    <property type="match status" value="1"/>
</dbReference>
<dbReference type="AlphaFoldDB" id="A0AAD1CLS1"/>
<dbReference type="InterPro" id="IPR003754">
    <property type="entry name" value="4pyrrol_synth_uPrphyn_synth"/>
</dbReference>
<evidence type="ECO:0000313" key="2">
    <source>
        <dbReference type="EMBL" id="BBA17822.1"/>
    </source>
</evidence>
<dbReference type="GO" id="GO:0004852">
    <property type="term" value="F:uroporphyrinogen-III synthase activity"/>
    <property type="evidence" value="ECO:0007669"/>
    <property type="project" value="UniProtKB-EC"/>
</dbReference>
<reference evidence="2 3" key="1">
    <citation type="submission" date="2014-06" db="EMBL/GenBank/DDBJ databases">
        <title>Genome sequence of the intracellular symbiont Blattabacterium cuenoti, strain CPU2 from the wood feeding cockroach Cryptocercus punctulatus.</title>
        <authorList>
            <person name="Kinjo Y."/>
            <person name="Ohkuma M."/>
            <person name="Tokuda G."/>
        </authorList>
    </citation>
    <scope>NUCLEOTIDE SEQUENCE [LARGE SCALE GENOMIC DNA]</scope>
    <source>
        <strain evidence="2 3">CPU2</strain>
    </source>
</reference>
<keyword evidence="2" id="KW-0456">Lyase</keyword>
<dbReference type="EC" id="4.2.1.75" evidence="2"/>
<dbReference type="Gene3D" id="3.40.50.10090">
    <property type="match status" value="1"/>
</dbReference>
<name>A0AAD1CLS1_9FLAO</name>
<dbReference type="GO" id="GO:0033014">
    <property type="term" value="P:tetrapyrrole biosynthetic process"/>
    <property type="evidence" value="ECO:0007669"/>
    <property type="project" value="InterPro"/>
</dbReference>
<organism evidence="2 3">
    <name type="scientific">Blattabacterium punctulatus CPU2</name>
    <dbReference type="NCBI Taxonomy" id="1457032"/>
    <lineage>
        <taxon>Bacteria</taxon>
        <taxon>Pseudomonadati</taxon>
        <taxon>Bacteroidota</taxon>
        <taxon>Flavobacteriia</taxon>
        <taxon>Flavobacteriales</taxon>
        <taxon>Blattabacteriaceae</taxon>
        <taxon>Blattabacterium</taxon>
    </lineage>
</organism>
<dbReference type="Pfam" id="PF02602">
    <property type="entry name" value="HEM4"/>
    <property type="match status" value="1"/>
</dbReference>
<proteinExistence type="predicted"/>
<dbReference type="Proteomes" id="UP000262607">
    <property type="component" value="Chromosome"/>
</dbReference>
<dbReference type="SUPFAM" id="SSF69618">
    <property type="entry name" value="HemD-like"/>
    <property type="match status" value="1"/>
</dbReference>
<sequence>MMKINNILISQSLKGSNSPYLELSKNVKIDFRSFIEVKGASSIDVRKQKINFSDFTVVLFISKNSVDHYFRLAESMRFKVPISMKYICQTESIAYYLQKYIVYRKRKIYIGKKSFKDILPFIKKNTNERFLLPSSDILKLEIPKMLNKLNISWKRAILYKTTSSDLSDLKKIRYYDILVFFSPACIKSLFENFPNFDQNNIKIATFGKNTLDAAYKAGLKIAIRVPTPEFPSMAKALEKYIKIYKNI</sequence>
<feature type="domain" description="Tetrapyrrole biosynthesis uroporphyrinogen III synthase" evidence="1">
    <location>
        <begin position="34"/>
        <end position="234"/>
    </location>
</feature>
<dbReference type="EMBL" id="AP014610">
    <property type="protein sequence ID" value="BBA17822.1"/>
    <property type="molecule type" value="Genomic_DNA"/>
</dbReference>